<dbReference type="InterPro" id="IPR000073">
    <property type="entry name" value="AB_hydrolase_1"/>
</dbReference>
<reference evidence="3 4" key="1">
    <citation type="submission" date="2019-06" db="EMBL/GenBank/DDBJ databases">
        <title>Whole genome sequence for Cellvibrionaceae sp. R142.</title>
        <authorList>
            <person name="Wang G."/>
        </authorList>
    </citation>
    <scope>NUCLEOTIDE SEQUENCE [LARGE SCALE GENOMIC DNA]</scope>
    <source>
        <strain evidence="3 4">R142</strain>
    </source>
</reference>
<protein>
    <submittedName>
        <fullName evidence="3">Alpha/beta hydrolase</fullName>
    </submittedName>
</protein>
<dbReference type="InterPro" id="IPR029058">
    <property type="entry name" value="AB_hydrolase_fold"/>
</dbReference>
<dbReference type="Gene3D" id="3.40.50.1820">
    <property type="entry name" value="alpha/beta hydrolase"/>
    <property type="match status" value="1"/>
</dbReference>
<dbReference type="Pfam" id="PF00561">
    <property type="entry name" value="Abhydrolase_1"/>
    <property type="match status" value="1"/>
</dbReference>
<keyword evidence="4" id="KW-1185">Reference proteome</keyword>
<sequence length="341" mass="38075">MSNLLSSCRPDRLPGVIVKVALLCLVLSACSEAPLQTDPAVEYANEVNSGGPVFKSGFAEVGAQRFHYVEAGAGPLMLFYHGFPSYWFSFYHQMVEFSREYRVVAIDGLGANLSSKPDDLAPYAIENLARQLDAVARQLAGDAPFVLVGHDWGGALAWAFAQRYPERLTQVIGISAPPYNQFLELLRSNERQQSTSSYMFDMRGGYRNFLMTLNGGYLVWRRGLAGLRESGRLNAREDALFKHGLARPGAIDAGINWYRANIPRPQEIGPADYWPSRTARVEVPGLLIWGERDTAFVDVFIDELPNYVTQLSVERLPDVGHWPTLQSPTAVNQAMRRFLQQ</sequence>
<dbReference type="PANTHER" id="PTHR43329">
    <property type="entry name" value="EPOXIDE HYDROLASE"/>
    <property type="match status" value="1"/>
</dbReference>
<dbReference type="EMBL" id="VHSG01000006">
    <property type="protein sequence ID" value="TQV84022.1"/>
    <property type="molecule type" value="Genomic_DNA"/>
</dbReference>
<keyword evidence="1 3" id="KW-0378">Hydrolase</keyword>
<evidence type="ECO:0000259" key="2">
    <source>
        <dbReference type="Pfam" id="PF00561"/>
    </source>
</evidence>
<organism evidence="3 4">
    <name type="scientific">Exilibacterium tricleocarpae</name>
    <dbReference type="NCBI Taxonomy" id="2591008"/>
    <lineage>
        <taxon>Bacteria</taxon>
        <taxon>Pseudomonadati</taxon>
        <taxon>Pseudomonadota</taxon>
        <taxon>Gammaproteobacteria</taxon>
        <taxon>Cellvibrionales</taxon>
        <taxon>Cellvibrionaceae</taxon>
        <taxon>Exilibacterium</taxon>
    </lineage>
</organism>
<dbReference type="PRINTS" id="PR00111">
    <property type="entry name" value="ABHYDROLASE"/>
</dbReference>
<evidence type="ECO:0000313" key="3">
    <source>
        <dbReference type="EMBL" id="TQV84022.1"/>
    </source>
</evidence>
<dbReference type="SUPFAM" id="SSF53474">
    <property type="entry name" value="alpha/beta-Hydrolases"/>
    <property type="match status" value="1"/>
</dbReference>
<gene>
    <name evidence="3" type="ORF">FKG94_04975</name>
</gene>
<feature type="domain" description="AB hydrolase-1" evidence="2">
    <location>
        <begin position="75"/>
        <end position="326"/>
    </location>
</feature>
<dbReference type="InterPro" id="IPR000639">
    <property type="entry name" value="Epox_hydrolase-like"/>
</dbReference>
<dbReference type="OrthoDB" id="334507at2"/>
<evidence type="ECO:0000256" key="1">
    <source>
        <dbReference type="ARBA" id="ARBA00022801"/>
    </source>
</evidence>
<accession>A0A545U3G8</accession>
<evidence type="ECO:0000313" key="4">
    <source>
        <dbReference type="Proteomes" id="UP000319732"/>
    </source>
</evidence>
<dbReference type="RefSeq" id="WP_142903102.1">
    <property type="nucleotide sequence ID" value="NZ_ML660089.1"/>
</dbReference>
<dbReference type="Proteomes" id="UP000319732">
    <property type="component" value="Unassembled WGS sequence"/>
</dbReference>
<dbReference type="PRINTS" id="PR00412">
    <property type="entry name" value="EPOXHYDRLASE"/>
</dbReference>
<dbReference type="AlphaFoldDB" id="A0A545U3G8"/>
<comment type="caution">
    <text evidence="3">The sequence shown here is derived from an EMBL/GenBank/DDBJ whole genome shotgun (WGS) entry which is preliminary data.</text>
</comment>
<name>A0A545U3G8_9GAMM</name>
<dbReference type="GO" id="GO:0016787">
    <property type="term" value="F:hydrolase activity"/>
    <property type="evidence" value="ECO:0007669"/>
    <property type="project" value="UniProtKB-KW"/>
</dbReference>
<proteinExistence type="predicted"/>